<evidence type="ECO:0000256" key="1">
    <source>
        <dbReference type="ARBA" id="ARBA00022803"/>
    </source>
</evidence>
<reference evidence="4 5" key="1">
    <citation type="submission" date="2014-04" db="EMBL/GenBank/DDBJ databases">
        <title>Evolutionary Origins and Diversification of the Mycorrhizal Mutualists.</title>
        <authorList>
            <consortium name="DOE Joint Genome Institute"/>
            <consortium name="Mycorrhizal Genomics Consortium"/>
            <person name="Kohler A."/>
            <person name="Kuo A."/>
            <person name="Nagy L.G."/>
            <person name="Floudas D."/>
            <person name="Copeland A."/>
            <person name="Barry K.W."/>
            <person name="Cichocki N."/>
            <person name="Veneault-Fourrey C."/>
            <person name="LaButti K."/>
            <person name="Lindquist E.A."/>
            <person name="Lipzen A."/>
            <person name="Lundell T."/>
            <person name="Morin E."/>
            <person name="Murat C."/>
            <person name="Riley R."/>
            <person name="Ohm R."/>
            <person name="Sun H."/>
            <person name="Tunlid A."/>
            <person name="Henrissat B."/>
            <person name="Grigoriev I.V."/>
            <person name="Hibbett D.S."/>
            <person name="Martin F."/>
        </authorList>
    </citation>
    <scope>NUCLEOTIDE SEQUENCE [LARGE SCALE GENOMIC DNA]</scope>
    <source>
        <strain evidence="4 5">Koide BX008</strain>
    </source>
</reference>
<sequence length="669" mass="74756">MPAKYSHIKKRSASGLLKKNGSSNNNANSNNHGTHAHNANNANVPMIHGPFHTLAEAQEYNKAHPHFDRGLTQAMTAVSQLERAIARIFLLRYENDIARLFSTRLYTVSLVHLPTLVMRCATLGGPGWLAFNYDSEEIKDFLRAAVSMDLRQAGERVATKSVLWSYTALRHFALSNNVSICPKKGLHSLRLLPHFQALKAHMDTLEAAGPPTFAKPPHLGSLKDGQDALQDACELKFGKLDKSSSSGSGSASSVTSSAGGDDTIVSYLGPEWDDKDSWRPRIQYGYDKLCQTLWRVAREFDVRGYGNVLRDKLTTKWCDCGCSTDHLGEVCERSVREEEIESGIRPGKQREWDGRGSGVFGWETGEEEDVWETDLDFAGADKDKETDSDLDRSELTIAEMLEYRFIRAEREKEEGNAAFRQGNYSKAVMHYEMAFHIDQEVPHYQLNLAAAHLKLNNWIEAEKACTKALGQHKNIKAYYRRARARRMLKKTEEAIKDLRAALKLQPDNMDAIRELAAMAPKTRESEDGKSSTILSPPFNPSSSSYFSSSSGSGSSSSSKPNPTTLNPDYIAEILERFNIAEPKQPKPPPFSRTKADDRKLKINVYTLSASDYEECLKGEKCRKKDKDGKCTAGHKSKTKATVREVERSSGGSDVVIYPGWDKYVVKKVE</sequence>
<protein>
    <submittedName>
        <fullName evidence="4">Uncharacterized protein</fullName>
    </submittedName>
</protein>
<dbReference type="HOGENOM" id="CLU_451306_0_0_1"/>
<feature type="region of interest" description="Disordered" evidence="3">
    <location>
        <begin position="1"/>
        <end position="41"/>
    </location>
</feature>
<feature type="compositionally biased region" description="Low complexity" evidence="3">
    <location>
        <begin position="20"/>
        <end position="41"/>
    </location>
</feature>
<evidence type="ECO:0000256" key="3">
    <source>
        <dbReference type="SAM" id="MobiDB-lite"/>
    </source>
</evidence>
<dbReference type="InParanoid" id="A0A0C2TFV3"/>
<feature type="compositionally biased region" description="Basic residues" evidence="3">
    <location>
        <begin position="1"/>
        <end position="12"/>
    </location>
</feature>
<dbReference type="Pfam" id="PF00515">
    <property type="entry name" value="TPR_1"/>
    <property type="match status" value="1"/>
</dbReference>
<dbReference type="STRING" id="946122.A0A0C2TFV3"/>
<dbReference type="SUPFAM" id="SSF48452">
    <property type="entry name" value="TPR-like"/>
    <property type="match status" value="1"/>
</dbReference>
<name>A0A0C2TFV3_AMAMK</name>
<keyword evidence="5" id="KW-1185">Reference proteome</keyword>
<dbReference type="PANTHER" id="PTHR46423:SF1">
    <property type="entry name" value="RNA POLYMERASE II-ASSOCIATED PROTEIN 3"/>
    <property type="match status" value="1"/>
</dbReference>
<proteinExistence type="predicted"/>
<dbReference type="SMART" id="SM00028">
    <property type="entry name" value="TPR"/>
    <property type="match status" value="3"/>
</dbReference>
<dbReference type="InterPro" id="IPR051966">
    <property type="entry name" value="RPAP3"/>
</dbReference>
<keyword evidence="1 2" id="KW-0802">TPR repeat</keyword>
<evidence type="ECO:0000256" key="2">
    <source>
        <dbReference type="PROSITE-ProRule" id="PRU00339"/>
    </source>
</evidence>
<dbReference type="PANTHER" id="PTHR46423">
    <property type="entry name" value="RNA POLYMERASE II-ASSOCIATED PROTEIN 3"/>
    <property type="match status" value="1"/>
</dbReference>
<feature type="repeat" description="TPR" evidence="2">
    <location>
        <begin position="475"/>
        <end position="508"/>
    </location>
</feature>
<feature type="region of interest" description="Disordered" evidence="3">
    <location>
        <begin position="519"/>
        <end position="566"/>
    </location>
</feature>
<dbReference type="GO" id="GO:0101031">
    <property type="term" value="C:protein folding chaperone complex"/>
    <property type="evidence" value="ECO:0007669"/>
    <property type="project" value="TreeGrafter"/>
</dbReference>
<dbReference type="Proteomes" id="UP000054549">
    <property type="component" value="Unassembled WGS sequence"/>
</dbReference>
<dbReference type="OrthoDB" id="420195at2759"/>
<dbReference type="PROSITE" id="PS50005">
    <property type="entry name" value="TPR"/>
    <property type="match status" value="1"/>
</dbReference>
<dbReference type="InterPro" id="IPR011990">
    <property type="entry name" value="TPR-like_helical_dom_sf"/>
</dbReference>
<evidence type="ECO:0000313" key="5">
    <source>
        <dbReference type="Proteomes" id="UP000054549"/>
    </source>
</evidence>
<dbReference type="EMBL" id="KN818240">
    <property type="protein sequence ID" value="KIL65744.1"/>
    <property type="molecule type" value="Genomic_DNA"/>
</dbReference>
<organism evidence="4 5">
    <name type="scientific">Amanita muscaria (strain Koide BX008)</name>
    <dbReference type="NCBI Taxonomy" id="946122"/>
    <lineage>
        <taxon>Eukaryota</taxon>
        <taxon>Fungi</taxon>
        <taxon>Dikarya</taxon>
        <taxon>Basidiomycota</taxon>
        <taxon>Agaricomycotina</taxon>
        <taxon>Agaricomycetes</taxon>
        <taxon>Agaricomycetidae</taxon>
        <taxon>Agaricales</taxon>
        <taxon>Pluteineae</taxon>
        <taxon>Amanitaceae</taxon>
        <taxon>Amanita</taxon>
    </lineage>
</organism>
<dbReference type="InterPro" id="IPR019734">
    <property type="entry name" value="TPR_rpt"/>
</dbReference>
<dbReference type="AlphaFoldDB" id="A0A0C2TFV3"/>
<feature type="compositionally biased region" description="Low complexity" evidence="3">
    <location>
        <begin position="540"/>
        <end position="562"/>
    </location>
</feature>
<accession>A0A0C2TFV3</accession>
<evidence type="ECO:0000313" key="4">
    <source>
        <dbReference type="EMBL" id="KIL65744.1"/>
    </source>
</evidence>
<gene>
    <name evidence="4" type="ORF">M378DRAFT_161739</name>
</gene>
<dbReference type="Gene3D" id="1.25.40.10">
    <property type="entry name" value="Tetratricopeptide repeat domain"/>
    <property type="match status" value="1"/>
</dbReference>